<comment type="similarity">
    <text evidence="4">Belongs to the cytochrome P450 family.</text>
</comment>
<dbReference type="Gene3D" id="1.10.630.10">
    <property type="entry name" value="Cytochrome P450"/>
    <property type="match status" value="1"/>
</dbReference>
<reference evidence="16" key="1">
    <citation type="submission" date="2025-08" db="UniProtKB">
        <authorList>
            <consortium name="Ensembl"/>
        </authorList>
    </citation>
    <scope>IDENTIFICATION</scope>
</reference>
<keyword evidence="9" id="KW-0492">Microsome</keyword>
<reference evidence="16" key="2">
    <citation type="submission" date="2025-09" db="UniProtKB">
        <authorList>
            <consortium name="Ensembl"/>
        </authorList>
    </citation>
    <scope>IDENTIFICATION</scope>
</reference>
<accession>A0A8C9NZ41</accession>
<dbReference type="GO" id="GO:0070989">
    <property type="term" value="P:oxidative demethylation"/>
    <property type="evidence" value="ECO:0007669"/>
    <property type="project" value="TreeGrafter"/>
</dbReference>
<dbReference type="GO" id="GO:0020037">
    <property type="term" value="F:heme binding"/>
    <property type="evidence" value="ECO:0007669"/>
    <property type="project" value="InterPro"/>
</dbReference>
<dbReference type="GO" id="GO:0050649">
    <property type="term" value="F:testosterone 6-beta-hydroxylase activity"/>
    <property type="evidence" value="ECO:0007669"/>
    <property type="project" value="TreeGrafter"/>
</dbReference>
<comment type="catalytic activity">
    <reaction evidence="14">
        <text>an organic molecule + reduced [NADPH--hemoprotein reductase] + O2 = an alcohol + oxidized [NADPH--hemoprotein reductase] + H2O + H(+)</text>
        <dbReference type="Rhea" id="RHEA:17149"/>
        <dbReference type="Rhea" id="RHEA-COMP:11964"/>
        <dbReference type="Rhea" id="RHEA-COMP:11965"/>
        <dbReference type="ChEBI" id="CHEBI:15377"/>
        <dbReference type="ChEBI" id="CHEBI:15378"/>
        <dbReference type="ChEBI" id="CHEBI:15379"/>
        <dbReference type="ChEBI" id="CHEBI:30879"/>
        <dbReference type="ChEBI" id="CHEBI:57618"/>
        <dbReference type="ChEBI" id="CHEBI:58210"/>
        <dbReference type="ChEBI" id="CHEBI:142491"/>
        <dbReference type="EC" id="1.14.14.1"/>
    </reaction>
</comment>
<evidence type="ECO:0000256" key="6">
    <source>
        <dbReference type="ARBA" id="ARBA00022617"/>
    </source>
</evidence>
<keyword evidence="11" id="KW-0408">Iron</keyword>
<evidence type="ECO:0000256" key="2">
    <source>
        <dbReference type="ARBA" id="ARBA00004174"/>
    </source>
</evidence>
<evidence type="ECO:0000256" key="8">
    <source>
        <dbReference type="ARBA" id="ARBA00022824"/>
    </source>
</evidence>
<dbReference type="InterPro" id="IPR050705">
    <property type="entry name" value="Cytochrome_P450_3A"/>
</dbReference>
<evidence type="ECO:0000256" key="11">
    <source>
        <dbReference type="ARBA" id="ARBA00023004"/>
    </source>
</evidence>
<dbReference type="Ensembl" id="ENSSDAT00000002713.1">
    <property type="protein sequence ID" value="ENSSDAP00000002344.1"/>
    <property type="gene ID" value="ENSSDAG00000002178.1"/>
</dbReference>
<comment type="cofactor">
    <cofactor evidence="1">
        <name>heme</name>
        <dbReference type="ChEBI" id="CHEBI:30413"/>
    </cofactor>
</comment>
<keyword evidence="15" id="KW-0812">Transmembrane</keyword>
<evidence type="ECO:0000313" key="16">
    <source>
        <dbReference type="Ensembl" id="ENSSDAP00000002344.1"/>
    </source>
</evidence>
<keyword evidence="10" id="KW-0560">Oxidoreductase</keyword>
<evidence type="ECO:0000256" key="12">
    <source>
        <dbReference type="ARBA" id="ARBA00023033"/>
    </source>
</evidence>
<comment type="subcellular location">
    <subcellularLocation>
        <location evidence="3">Endoplasmic reticulum membrane</location>
        <topology evidence="3">Peripheral membrane protein</topology>
    </subcellularLocation>
    <subcellularLocation>
        <location evidence="2">Microsome membrane</location>
        <topology evidence="2">Peripheral membrane protein</topology>
    </subcellularLocation>
</comment>
<dbReference type="AlphaFoldDB" id="A0A8C9NZ41"/>
<name>A0A8C9NZ41_SPEDA</name>
<evidence type="ECO:0000256" key="5">
    <source>
        <dbReference type="ARBA" id="ARBA00012109"/>
    </source>
</evidence>
<organism evidence="16 17">
    <name type="scientific">Spermophilus dauricus</name>
    <name type="common">Daurian ground squirrel</name>
    <dbReference type="NCBI Taxonomy" id="99837"/>
    <lineage>
        <taxon>Eukaryota</taxon>
        <taxon>Metazoa</taxon>
        <taxon>Chordata</taxon>
        <taxon>Craniata</taxon>
        <taxon>Vertebrata</taxon>
        <taxon>Euteleostomi</taxon>
        <taxon>Mammalia</taxon>
        <taxon>Eutheria</taxon>
        <taxon>Euarchontoglires</taxon>
        <taxon>Glires</taxon>
        <taxon>Rodentia</taxon>
        <taxon>Sciuromorpha</taxon>
        <taxon>Sciuridae</taxon>
        <taxon>Xerinae</taxon>
        <taxon>Marmotini</taxon>
        <taxon>Spermophilus</taxon>
    </lineage>
</organism>
<evidence type="ECO:0000313" key="17">
    <source>
        <dbReference type="Proteomes" id="UP000694422"/>
    </source>
</evidence>
<keyword evidence="6" id="KW-0349">Heme</keyword>
<dbReference type="GO" id="GO:0005506">
    <property type="term" value="F:iron ion binding"/>
    <property type="evidence" value="ECO:0007669"/>
    <property type="project" value="InterPro"/>
</dbReference>
<evidence type="ECO:0000256" key="7">
    <source>
        <dbReference type="ARBA" id="ARBA00022723"/>
    </source>
</evidence>
<evidence type="ECO:0000256" key="14">
    <source>
        <dbReference type="ARBA" id="ARBA00047827"/>
    </source>
</evidence>
<evidence type="ECO:0000256" key="4">
    <source>
        <dbReference type="ARBA" id="ARBA00010617"/>
    </source>
</evidence>
<dbReference type="EC" id="1.14.14.1" evidence="5"/>
<proteinExistence type="inferred from homology"/>
<evidence type="ECO:0000256" key="15">
    <source>
        <dbReference type="SAM" id="Phobius"/>
    </source>
</evidence>
<keyword evidence="13 15" id="KW-0472">Membrane</keyword>
<feature type="transmembrane region" description="Helical" evidence="15">
    <location>
        <begin position="12"/>
        <end position="28"/>
    </location>
</feature>
<dbReference type="Proteomes" id="UP000694422">
    <property type="component" value="Unplaced"/>
</dbReference>
<dbReference type="GO" id="GO:0008202">
    <property type="term" value="P:steroid metabolic process"/>
    <property type="evidence" value="ECO:0007669"/>
    <property type="project" value="TreeGrafter"/>
</dbReference>
<evidence type="ECO:0000256" key="3">
    <source>
        <dbReference type="ARBA" id="ARBA00004406"/>
    </source>
</evidence>
<protein>
    <recommendedName>
        <fullName evidence="5">unspecific monooxygenase</fullName>
        <ecNumber evidence="5">1.14.14.1</ecNumber>
    </recommendedName>
</protein>
<evidence type="ECO:0000256" key="13">
    <source>
        <dbReference type="ARBA" id="ARBA00023136"/>
    </source>
</evidence>
<evidence type="ECO:0000256" key="9">
    <source>
        <dbReference type="ARBA" id="ARBA00022848"/>
    </source>
</evidence>
<keyword evidence="15" id="KW-1133">Transmembrane helix</keyword>
<keyword evidence="17" id="KW-1185">Reference proteome</keyword>
<dbReference type="GO" id="GO:0005789">
    <property type="term" value="C:endoplasmic reticulum membrane"/>
    <property type="evidence" value="ECO:0007669"/>
    <property type="project" value="UniProtKB-SubCell"/>
</dbReference>
<sequence>MDLIPNFSMETWVLLGISLVLLFLYGMYSHGYFKKLGIPGPTPLPFFGTLLNYRQVTLFSQHSLFNGSQPVLATTEPSIIKTVLIKERYSVFTNRRLKEFTARKPALQSILSKTLQEEELKNSAQN</sequence>
<dbReference type="InterPro" id="IPR036396">
    <property type="entry name" value="Cyt_P450_sf"/>
</dbReference>
<evidence type="ECO:0000256" key="1">
    <source>
        <dbReference type="ARBA" id="ARBA00001971"/>
    </source>
</evidence>
<evidence type="ECO:0000256" key="10">
    <source>
        <dbReference type="ARBA" id="ARBA00023002"/>
    </source>
</evidence>
<keyword evidence="8" id="KW-0256">Endoplasmic reticulum</keyword>
<dbReference type="PANTHER" id="PTHR24302">
    <property type="entry name" value="CYTOCHROME P450 FAMILY 3"/>
    <property type="match status" value="1"/>
</dbReference>
<keyword evidence="12" id="KW-0503">Monooxygenase</keyword>
<dbReference type="SUPFAM" id="SSF48264">
    <property type="entry name" value="Cytochrome P450"/>
    <property type="match status" value="1"/>
</dbReference>
<dbReference type="GO" id="GO:0016712">
    <property type="term" value="F:oxidoreductase activity, acting on paired donors, with incorporation or reduction of molecular oxygen, reduced flavin or flavoprotein as one donor, and incorporation of one atom of oxygen"/>
    <property type="evidence" value="ECO:0007669"/>
    <property type="project" value="UniProtKB-EC"/>
</dbReference>
<keyword evidence="7" id="KW-0479">Metal-binding</keyword>
<dbReference type="PANTHER" id="PTHR24302:SF38">
    <property type="entry name" value="CYTOCHROME P450 3A5"/>
    <property type="match status" value="1"/>
</dbReference>